<dbReference type="EMBL" id="PYGF01000001">
    <property type="protein sequence ID" value="PSL07649.1"/>
    <property type="molecule type" value="Genomic_DNA"/>
</dbReference>
<evidence type="ECO:0000313" key="2">
    <source>
        <dbReference type="EMBL" id="PSL07649.1"/>
    </source>
</evidence>
<feature type="chain" id="PRO_5015143877" description="DUF3575 domain-containing protein" evidence="1">
    <location>
        <begin position="20"/>
        <end position="241"/>
    </location>
</feature>
<keyword evidence="3" id="KW-1185">Reference proteome</keyword>
<proteinExistence type="predicted"/>
<accession>A0A2P8EDT8</accession>
<protein>
    <recommendedName>
        <fullName evidence="4">DUF3575 domain-containing protein</fullName>
    </recommendedName>
</protein>
<comment type="caution">
    <text evidence="2">The sequence shown here is derived from an EMBL/GenBank/DDBJ whole genome shotgun (WGS) entry which is preliminary data.</text>
</comment>
<evidence type="ECO:0008006" key="4">
    <source>
        <dbReference type="Google" id="ProtNLM"/>
    </source>
</evidence>
<evidence type="ECO:0000256" key="1">
    <source>
        <dbReference type="SAM" id="SignalP"/>
    </source>
</evidence>
<dbReference type="PROSITE" id="PS51257">
    <property type="entry name" value="PROKAR_LIPOPROTEIN"/>
    <property type="match status" value="1"/>
</dbReference>
<feature type="signal peptide" evidence="1">
    <location>
        <begin position="1"/>
        <end position="19"/>
    </location>
</feature>
<dbReference type="AlphaFoldDB" id="A0A2P8EDT8"/>
<dbReference type="Proteomes" id="UP000240708">
    <property type="component" value="Unassembled WGS sequence"/>
</dbReference>
<dbReference type="RefSeq" id="WP_106565710.1">
    <property type="nucleotide sequence ID" value="NZ_JAUVYL010000163.1"/>
</dbReference>
<dbReference type="OrthoDB" id="836926at2"/>
<organism evidence="2 3">
    <name type="scientific">Cecembia rubra</name>
    <dbReference type="NCBI Taxonomy" id="1485585"/>
    <lineage>
        <taxon>Bacteria</taxon>
        <taxon>Pseudomonadati</taxon>
        <taxon>Bacteroidota</taxon>
        <taxon>Cytophagia</taxon>
        <taxon>Cytophagales</taxon>
        <taxon>Cyclobacteriaceae</taxon>
        <taxon>Cecembia</taxon>
    </lineage>
</organism>
<sequence length="241" mass="28009">MKTSLKWFFIVVLASPAFLSCKSQKDFNTFLIEDGIYRSKIFDGKKEWVYLDNEQDFLFVFPLNRKNNVYFLDTINRSYLSFPQERWAVKLNDEVFQTNSFDVDLISIPFKFRGRTAGIPPQLNTNLNASLYFGYRSDWYSLGYKQNPFGAFERVTRHYGLTIGLFTGLGSTSVNPWVTNDQIAYEYDGITWSNGIAFSFAFNYLNLGVGLGYDMLLDNNSRYWVYQKKPWIGLVLGINLN</sequence>
<keyword evidence="1" id="KW-0732">Signal</keyword>
<name>A0A2P8EDT8_9BACT</name>
<evidence type="ECO:0000313" key="3">
    <source>
        <dbReference type="Proteomes" id="UP000240708"/>
    </source>
</evidence>
<reference evidence="2 3" key="1">
    <citation type="submission" date="2018-03" db="EMBL/GenBank/DDBJ databases">
        <title>Genomic Encyclopedia of Archaeal and Bacterial Type Strains, Phase II (KMG-II): from individual species to whole genera.</title>
        <authorList>
            <person name="Goeker M."/>
        </authorList>
    </citation>
    <scope>NUCLEOTIDE SEQUENCE [LARGE SCALE GENOMIC DNA]</scope>
    <source>
        <strain evidence="2 3">DSM 28057</strain>
    </source>
</reference>
<gene>
    <name evidence="2" type="ORF">CLV48_101582</name>
</gene>